<evidence type="ECO:0000313" key="2">
    <source>
        <dbReference type="Proteomes" id="UP000177707"/>
    </source>
</evidence>
<comment type="caution">
    <text evidence="1">The sequence shown here is derived from an EMBL/GenBank/DDBJ whole genome shotgun (WGS) entry which is preliminary data.</text>
</comment>
<sequence>MGGWYLMCNLIKSTIFLPYYIYSSIYWKSSELRAGMNRHSFAKLEALRRAGLSNEGFCVMHDALQRLHKDYGFWGR</sequence>
<dbReference type="AlphaFoldDB" id="A0A1G2TVV9"/>
<proteinExistence type="predicted"/>
<dbReference type="EMBL" id="MHWB01000013">
    <property type="protein sequence ID" value="OHB01436.1"/>
    <property type="molecule type" value="Genomic_DNA"/>
</dbReference>
<evidence type="ECO:0000313" key="1">
    <source>
        <dbReference type="EMBL" id="OHB01436.1"/>
    </source>
</evidence>
<gene>
    <name evidence="1" type="ORF">A3A96_01955</name>
</gene>
<dbReference type="Proteomes" id="UP000177707">
    <property type="component" value="Unassembled WGS sequence"/>
</dbReference>
<accession>A0A1G2TVV9</accession>
<dbReference type="STRING" id="1802758.A3A96_01955"/>
<name>A0A1G2TVV9_9BACT</name>
<organism evidence="1 2">
    <name type="scientific">Candidatus Zambryskibacteria bacterium RIFCSPLOWO2_01_FULL_39_39</name>
    <dbReference type="NCBI Taxonomy" id="1802758"/>
    <lineage>
        <taxon>Bacteria</taxon>
        <taxon>Candidatus Zambryskiibacteriota</taxon>
    </lineage>
</organism>
<protein>
    <submittedName>
        <fullName evidence="1">Uncharacterized protein</fullName>
    </submittedName>
</protein>
<reference evidence="1 2" key="1">
    <citation type="journal article" date="2016" name="Nat. Commun.">
        <title>Thousands of microbial genomes shed light on interconnected biogeochemical processes in an aquifer system.</title>
        <authorList>
            <person name="Anantharaman K."/>
            <person name="Brown C.T."/>
            <person name="Hug L.A."/>
            <person name="Sharon I."/>
            <person name="Castelle C.J."/>
            <person name="Probst A.J."/>
            <person name="Thomas B.C."/>
            <person name="Singh A."/>
            <person name="Wilkins M.J."/>
            <person name="Karaoz U."/>
            <person name="Brodie E.L."/>
            <person name="Williams K.H."/>
            <person name="Hubbard S.S."/>
            <person name="Banfield J.F."/>
        </authorList>
    </citation>
    <scope>NUCLEOTIDE SEQUENCE [LARGE SCALE GENOMIC DNA]</scope>
</reference>